<keyword evidence="6" id="KW-1185">Reference proteome</keyword>
<name>A0A285E6K0_9ACTN</name>
<evidence type="ECO:0000256" key="1">
    <source>
        <dbReference type="ARBA" id="ARBA00004418"/>
    </source>
</evidence>
<dbReference type="Pfam" id="PF09084">
    <property type="entry name" value="NMT1"/>
    <property type="match status" value="1"/>
</dbReference>
<dbReference type="PANTHER" id="PTHR30024">
    <property type="entry name" value="ALIPHATIC SULFONATES-BINDING PROTEIN-RELATED"/>
    <property type="match status" value="1"/>
</dbReference>
<evidence type="ECO:0000256" key="3">
    <source>
        <dbReference type="ARBA" id="ARBA00022729"/>
    </source>
</evidence>
<evidence type="ECO:0000256" key="2">
    <source>
        <dbReference type="ARBA" id="ARBA00010742"/>
    </source>
</evidence>
<dbReference type="EMBL" id="OBDO01000001">
    <property type="protein sequence ID" value="SNX94590.1"/>
    <property type="molecule type" value="Genomic_DNA"/>
</dbReference>
<keyword evidence="3" id="KW-0732">Signal</keyword>
<comment type="similarity">
    <text evidence="2">Belongs to the bacterial solute-binding protein SsuA/TauA family.</text>
</comment>
<comment type="subcellular location">
    <subcellularLocation>
        <location evidence="1">Periplasm</location>
    </subcellularLocation>
</comment>
<organism evidence="5 6">
    <name type="scientific">Geodermatophilus sabuli</name>
    <dbReference type="NCBI Taxonomy" id="1564158"/>
    <lineage>
        <taxon>Bacteria</taxon>
        <taxon>Bacillati</taxon>
        <taxon>Actinomycetota</taxon>
        <taxon>Actinomycetes</taxon>
        <taxon>Geodermatophilales</taxon>
        <taxon>Geodermatophilaceae</taxon>
        <taxon>Geodermatophilus</taxon>
    </lineage>
</organism>
<dbReference type="AlphaFoldDB" id="A0A285E6K0"/>
<evidence type="ECO:0000313" key="5">
    <source>
        <dbReference type="EMBL" id="SNX94590.1"/>
    </source>
</evidence>
<gene>
    <name evidence="5" type="ORF">SAMN06893097_101387</name>
</gene>
<dbReference type="InterPro" id="IPR015168">
    <property type="entry name" value="SsuA/THI5"/>
</dbReference>
<protein>
    <submittedName>
        <fullName evidence="5">NitT/TauT family transport system substrate-binding protein</fullName>
    </submittedName>
</protein>
<dbReference type="Proteomes" id="UP000219514">
    <property type="component" value="Unassembled WGS sequence"/>
</dbReference>
<evidence type="ECO:0000259" key="4">
    <source>
        <dbReference type="Pfam" id="PF09084"/>
    </source>
</evidence>
<accession>A0A285E6K0</accession>
<dbReference type="Gene3D" id="3.40.190.10">
    <property type="entry name" value="Periplasmic binding protein-like II"/>
    <property type="match status" value="2"/>
</dbReference>
<evidence type="ECO:0000313" key="6">
    <source>
        <dbReference type="Proteomes" id="UP000219514"/>
    </source>
</evidence>
<sequence length="352" mass="36770">MLCLVAVATLRRVREERSLIEVADRGGSRPRRSPRRFAGAVLSSIAVLVLAACGSSAGAGDGGGGGGEAGPTQLTVGYFPLVHTATAVEAQEAGHFADAGLDVELQQTAGGAQAIPSLVAGELDITYGNYTSALLAAQQGLPVRIIAGNDVGADDHALMVAPDAPYQGPADLSGARIAVVNLSNIGTIAINAVLEDAGVDISTIQYVELPFPDMAAALSSGNVDAIWQVEPFQASALASGARVLFKMFEGPVEGMPVAGWLTTEQYAQEHPDVIEAFRTALDASITDLDGNRERLVELVPTYTKVPAPVVEQVALPDFDATVDVDQLQKMADLMLEYDVIDEEFDVSSIIVQ</sequence>
<reference evidence="5 6" key="1">
    <citation type="submission" date="2017-09" db="EMBL/GenBank/DDBJ databases">
        <authorList>
            <person name="Ehlers B."/>
            <person name="Leendertz F.H."/>
        </authorList>
    </citation>
    <scope>NUCLEOTIDE SEQUENCE [LARGE SCALE GENOMIC DNA]</scope>
    <source>
        <strain evidence="5 6">DSM 46844</strain>
    </source>
</reference>
<proteinExistence type="inferred from homology"/>
<dbReference type="OrthoDB" id="8892982at2"/>
<feature type="domain" description="SsuA/THI5-like" evidence="4">
    <location>
        <begin position="88"/>
        <end position="286"/>
    </location>
</feature>
<dbReference type="PANTHER" id="PTHR30024:SF47">
    <property type="entry name" value="TAURINE-BINDING PERIPLASMIC PROTEIN"/>
    <property type="match status" value="1"/>
</dbReference>
<dbReference type="GO" id="GO:0042597">
    <property type="term" value="C:periplasmic space"/>
    <property type="evidence" value="ECO:0007669"/>
    <property type="project" value="UniProtKB-SubCell"/>
</dbReference>
<dbReference type="SUPFAM" id="SSF53850">
    <property type="entry name" value="Periplasmic binding protein-like II"/>
    <property type="match status" value="1"/>
</dbReference>